<protein>
    <submittedName>
        <fullName evidence="3">Uncharacterized protein</fullName>
    </submittedName>
</protein>
<comment type="caution">
    <text evidence="3">The sequence shown here is derived from an EMBL/GenBank/DDBJ whole genome shotgun (WGS) entry which is preliminary data.</text>
</comment>
<keyword evidence="1" id="KW-0175">Coiled coil</keyword>
<reference evidence="3 4" key="1">
    <citation type="submission" date="2024-11" db="EMBL/GenBank/DDBJ databases">
        <title>Chromosome-level genome assembly of the freshwater bivalve Anodonta woodiana.</title>
        <authorList>
            <person name="Chen X."/>
        </authorList>
    </citation>
    <scope>NUCLEOTIDE SEQUENCE [LARGE SCALE GENOMIC DNA]</scope>
    <source>
        <strain evidence="3">MN2024</strain>
        <tissue evidence="3">Gills</tissue>
    </source>
</reference>
<keyword evidence="4" id="KW-1185">Reference proteome</keyword>
<feature type="coiled-coil region" evidence="1">
    <location>
        <begin position="37"/>
        <end position="99"/>
    </location>
</feature>
<sequence length="210" mass="23694">MASSFTRESGKEITFLKSGKAGKNSRSTDTINVQQRIEQLQIENAKLLTNRTKEMEDQQRLQQKIAVLEGEIAELKKQLQQESRDKEDALNRLSKLAGNKMKIGNPDIADLSDPNRPLKLSDEFGELYCNEWTDALEYLHKKATKGNSKFAGRHTIHVPGRQLEVQEQGSIAILLEALKKCYAISQEDAEHQRIAILHAVTGKSDYADMD</sequence>
<evidence type="ECO:0000313" key="3">
    <source>
        <dbReference type="EMBL" id="KAL3880732.1"/>
    </source>
</evidence>
<evidence type="ECO:0000256" key="2">
    <source>
        <dbReference type="SAM" id="MobiDB-lite"/>
    </source>
</evidence>
<organism evidence="3 4">
    <name type="scientific">Sinanodonta woodiana</name>
    <name type="common">Chinese pond mussel</name>
    <name type="synonym">Anodonta woodiana</name>
    <dbReference type="NCBI Taxonomy" id="1069815"/>
    <lineage>
        <taxon>Eukaryota</taxon>
        <taxon>Metazoa</taxon>
        <taxon>Spiralia</taxon>
        <taxon>Lophotrochozoa</taxon>
        <taxon>Mollusca</taxon>
        <taxon>Bivalvia</taxon>
        <taxon>Autobranchia</taxon>
        <taxon>Heteroconchia</taxon>
        <taxon>Palaeoheterodonta</taxon>
        <taxon>Unionida</taxon>
        <taxon>Unionoidea</taxon>
        <taxon>Unionidae</taxon>
        <taxon>Unioninae</taxon>
        <taxon>Sinanodonta</taxon>
    </lineage>
</organism>
<feature type="non-terminal residue" evidence="3">
    <location>
        <position position="210"/>
    </location>
</feature>
<name>A0ABD3X6W0_SINWO</name>
<dbReference type="Proteomes" id="UP001634394">
    <property type="component" value="Unassembled WGS sequence"/>
</dbReference>
<dbReference type="AlphaFoldDB" id="A0ABD3X6W0"/>
<accession>A0ABD3X6W0</accession>
<dbReference type="EMBL" id="JBJQND010000004">
    <property type="protein sequence ID" value="KAL3880732.1"/>
    <property type="molecule type" value="Genomic_DNA"/>
</dbReference>
<gene>
    <name evidence="3" type="ORF">ACJMK2_032949</name>
</gene>
<feature type="region of interest" description="Disordered" evidence="2">
    <location>
        <begin position="1"/>
        <end position="29"/>
    </location>
</feature>
<proteinExistence type="predicted"/>
<evidence type="ECO:0000313" key="4">
    <source>
        <dbReference type="Proteomes" id="UP001634394"/>
    </source>
</evidence>
<evidence type="ECO:0000256" key="1">
    <source>
        <dbReference type="SAM" id="Coils"/>
    </source>
</evidence>